<keyword evidence="1" id="KW-0732">Signal</keyword>
<comment type="caution">
    <text evidence="2">The sequence shown here is derived from an EMBL/GenBank/DDBJ whole genome shotgun (WGS) entry which is preliminary data.</text>
</comment>
<name>A0ABU1RU64_9GAMM</name>
<dbReference type="RefSeq" id="WP_310092669.1">
    <property type="nucleotide sequence ID" value="NZ_JAVDTT010000002.1"/>
</dbReference>
<evidence type="ECO:0008006" key="4">
    <source>
        <dbReference type="Google" id="ProtNLM"/>
    </source>
</evidence>
<organism evidence="2 3">
    <name type="scientific">Pseudoxanthomonas sacheonensis</name>
    <dbReference type="NCBI Taxonomy" id="443615"/>
    <lineage>
        <taxon>Bacteria</taxon>
        <taxon>Pseudomonadati</taxon>
        <taxon>Pseudomonadota</taxon>
        <taxon>Gammaproteobacteria</taxon>
        <taxon>Lysobacterales</taxon>
        <taxon>Lysobacteraceae</taxon>
        <taxon>Pseudoxanthomonas</taxon>
    </lineage>
</organism>
<feature type="signal peptide" evidence="1">
    <location>
        <begin position="1"/>
        <end position="23"/>
    </location>
</feature>
<reference evidence="2 3" key="1">
    <citation type="submission" date="2023-07" db="EMBL/GenBank/DDBJ databases">
        <title>Sorghum-associated microbial communities from plants grown in Nebraska, USA.</title>
        <authorList>
            <person name="Schachtman D."/>
        </authorList>
    </citation>
    <scope>NUCLEOTIDE SEQUENCE [LARGE SCALE GENOMIC DNA]</scope>
    <source>
        <strain evidence="2 3">BE107</strain>
    </source>
</reference>
<keyword evidence="3" id="KW-1185">Reference proteome</keyword>
<dbReference type="Proteomes" id="UP001254759">
    <property type="component" value="Unassembled WGS sequence"/>
</dbReference>
<dbReference type="EMBL" id="JAVDTT010000002">
    <property type="protein sequence ID" value="MDR6841669.1"/>
    <property type="molecule type" value="Genomic_DNA"/>
</dbReference>
<proteinExistence type="predicted"/>
<gene>
    <name evidence="2" type="ORF">J2W94_001954</name>
</gene>
<protein>
    <recommendedName>
        <fullName evidence="4">NTF2 fold immunity protein</fullName>
    </recommendedName>
</protein>
<sequence>MRKWLNLLAVLLLALMVAAPASALGKRKKGGQLEAMQLAYATAIRWGEFEEAWQLVDPAYREAHPMTELAFERYKHIEISGYTDKNSSVSEDGNVLRNVELRVINKHNMAERSLRYREEWRWDPVAKRWWLVVGLPDLWNGE</sequence>
<evidence type="ECO:0000313" key="2">
    <source>
        <dbReference type="EMBL" id="MDR6841669.1"/>
    </source>
</evidence>
<accession>A0ABU1RU64</accession>
<evidence type="ECO:0000313" key="3">
    <source>
        <dbReference type="Proteomes" id="UP001254759"/>
    </source>
</evidence>
<evidence type="ECO:0000256" key="1">
    <source>
        <dbReference type="SAM" id="SignalP"/>
    </source>
</evidence>
<feature type="chain" id="PRO_5045571397" description="NTF2 fold immunity protein" evidence="1">
    <location>
        <begin position="24"/>
        <end position="142"/>
    </location>
</feature>